<dbReference type="InterPro" id="IPR008532">
    <property type="entry name" value="NFACT_RNA-bd"/>
</dbReference>
<protein>
    <submittedName>
        <fullName evidence="9">Nuclear export mediator factor NEMF</fullName>
    </submittedName>
</protein>
<dbReference type="AlphaFoldDB" id="A0A0C2MN96"/>
<dbReference type="GO" id="GO:1990112">
    <property type="term" value="C:RQC complex"/>
    <property type="evidence" value="ECO:0007669"/>
    <property type="project" value="TreeGrafter"/>
</dbReference>
<feature type="region of interest" description="Disordered" evidence="6">
    <location>
        <begin position="477"/>
        <end position="542"/>
    </location>
</feature>
<accession>A0A0C2MN96</accession>
<feature type="coiled-coil region" evidence="5">
    <location>
        <begin position="15"/>
        <end position="59"/>
    </location>
</feature>
<evidence type="ECO:0000256" key="4">
    <source>
        <dbReference type="ARBA" id="ARBA00023054"/>
    </source>
</evidence>
<dbReference type="PANTHER" id="PTHR15239:SF6">
    <property type="entry name" value="RIBOSOME QUALITY CONTROL COMPLEX SUBUNIT NEMF"/>
    <property type="match status" value="1"/>
</dbReference>
<evidence type="ECO:0000313" key="9">
    <source>
        <dbReference type="EMBL" id="KII68681.1"/>
    </source>
</evidence>
<keyword evidence="4 5" id="KW-0175">Coiled coil</keyword>
<comment type="similarity">
    <text evidence="2">Belongs to the NEMF family.</text>
</comment>
<dbReference type="PANTHER" id="PTHR15239">
    <property type="entry name" value="NUCLEAR EXPORT MEDIATOR FACTOR NEMF"/>
    <property type="match status" value="1"/>
</dbReference>
<comment type="caution">
    <text evidence="9">The sequence shown here is derived from an EMBL/GenBank/DDBJ whole genome shotgun (WGS) entry which is preliminary data.</text>
</comment>
<evidence type="ECO:0000259" key="7">
    <source>
        <dbReference type="Pfam" id="PF05670"/>
    </source>
</evidence>
<dbReference type="InterPro" id="IPR021846">
    <property type="entry name" value="NFACT-C"/>
</dbReference>
<gene>
    <name evidence="9" type="ORF">RF11_09556</name>
</gene>
<dbReference type="EMBL" id="JWZT01002732">
    <property type="protein sequence ID" value="KII68681.1"/>
    <property type="molecule type" value="Genomic_DNA"/>
</dbReference>
<evidence type="ECO:0000256" key="1">
    <source>
        <dbReference type="ARBA" id="ARBA00004496"/>
    </source>
</evidence>
<evidence type="ECO:0000256" key="5">
    <source>
        <dbReference type="SAM" id="Coils"/>
    </source>
</evidence>
<feature type="domain" description="NFACT RNA-binding" evidence="7">
    <location>
        <begin position="207"/>
        <end position="324"/>
    </location>
</feature>
<proteinExistence type="inferred from homology"/>
<dbReference type="InterPro" id="IPR051608">
    <property type="entry name" value="RQC_Subunit_NEMF"/>
</dbReference>
<dbReference type="Proteomes" id="UP000031668">
    <property type="component" value="Unassembled WGS sequence"/>
</dbReference>
<dbReference type="GO" id="GO:1990116">
    <property type="term" value="P:ribosome-associated ubiquitin-dependent protein catabolic process"/>
    <property type="evidence" value="ECO:0007669"/>
    <property type="project" value="TreeGrafter"/>
</dbReference>
<dbReference type="GO" id="GO:0005737">
    <property type="term" value="C:cytoplasm"/>
    <property type="evidence" value="ECO:0007669"/>
    <property type="project" value="UniProtKB-SubCell"/>
</dbReference>
<name>A0A0C2MN96_THEKT</name>
<evidence type="ECO:0000256" key="2">
    <source>
        <dbReference type="ARBA" id="ARBA00008318"/>
    </source>
</evidence>
<evidence type="ECO:0000256" key="3">
    <source>
        <dbReference type="ARBA" id="ARBA00022490"/>
    </source>
</evidence>
<organism evidence="9 10">
    <name type="scientific">Thelohanellus kitauei</name>
    <name type="common">Myxosporean</name>
    <dbReference type="NCBI Taxonomy" id="669202"/>
    <lineage>
        <taxon>Eukaryota</taxon>
        <taxon>Metazoa</taxon>
        <taxon>Cnidaria</taxon>
        <taxon>Myxozoa</taxon>
        <taxon>Myxosporea</taxon>
        <taxon>Bivalvulida</taxon>
        <taxon>Platysporina</taxon>
        <taxon>Myxobolidae</taxon>
        <taxon>Thelohanellus</taxon>
    </lineage>
</organism>
<keyword evidence="3" id="KW-0963">Cytoplasm</keyword>
<feature type="compositionally biased region" description="Basic and acidic residues" evidence="6">
    <location>
        <begin position="431"/>
        <end position="447"/>
    </location>
</feature>
<feature type="compositionally biased region" description="Acidic residues" evidence="6">
    <location>
        <begin position="367"/>
        <end position="394"/>
    </location>
</feature>
<feature type="coiled-coil region" evidence="5">
    <location>
        <begin position="162"/>
        <end position="189"/>
    </location>
</feature>
<evidence type="ECO:0000313" key="10">
    <source>
        <dbReference type="Proteomes" id="UP000031668"/>
    </source>
</evidence>
<dbReference type="OrthoDB" id="6020636at2759"/>
<feature type="region of interest" description="Disordered" evidence="6">
    <location>
        <begin position="420"/>
        <end position="462"/>
    </location>
</feature>
<comment type="subcellular location">
    <subcellularLocation>
        <location evidence="1">Cytoplasm</location>
    </subcellularLocation>
</comment>
<keyword evidence="10" id="KW-1185">Reference proteome</keyword>
<feature type="domain" description="NFACT protein C-terminal" evidence="8">
    <location>
        <begin position="539"/>
        <end position="630"/>
    </location>
</feature>
<dbReference type="Pfam" id="PF05670">
    <property type="entry name" value="NFACT-R_1"/>
    <property type="match status" value="1"/>
</dbReference>
<dbReference type="OMA" id="NISATRW"/>
<evidence type="ECO:0000256" key="6">
    <source>
        <dbReference type="SAM" id="MobiDB-lite"/>
    </source>
</evidence>
<dbReference type="GO" id="GO:0000049">
    <property type="term" value="F:tRNA binding"/>
    <property type="evidence" value="ECO:0007669"/>
    <property type="project" value="TreeGrafter"/>
</dbReference>
<dbReference type="Pfam" id="PF11923">
    <property type="entry name" value="NFACT-C"/>
    <property type="match status" value="1"/>
</dbReference>
<sequence>MQRKFKQLDSFCETVDEFYSQIENQKVEIQLLNREKTALSKVEHVKKDLEVRLDALTKEKDSCFDTAELIIENQEIVNNAIFVVNSALANEWSWTEIDNFIAEAKEENDRIASIIEYTKFDSNQIALKLSDSESNTRTVLVDLSLNAFANSKQYFQTRRMVIDKIERTLASQNKALQSAKAKMKRVVKENEVQVKIKKNRKTNWFEKFRYFISSDNYLVIAGRDAQENEYLVKRHTTKSDIFVHAEIHGSAVVIIKVQKEQINPKSQWPVPIRTLSESATFAVCFSSAWESRVVVPAYWVRMEQVSKSAPTGEYLQVGGFSIKGTKNFIPFPTMVLGLGLLFKVDPFSNFNHENDRLPKWSDENATETLEEVAQEEEPLPEVSDEAESEEPEEAFDTKLLSDVIVTKAAKVEISEDIQPKLKQKNTSSCQTEKKQNNEQVTKSEEVQTNKSQFKRGQKSKYKIQKLKYRDQDEEERELINQMIHTSVKPQTSKKKQKKLKEEEKQRKKTEIQQAKQNKQKVEKQTEIELQSEDSDSEKNNEQQFLSSFISNPLPEDELLYGIMVCAPYATLSTYKYKVKLTPGTTKRGKAIKAATAFFLNAKGSNERERLLISALKDTDHSRYIPTLVKVSAPNMLLSKNKK</sequence>
<feature type="region of interest" description="Disordered" evidence="6">
    <location>
        <begin position="367"/>
        <end position="396"/>
    </location>
</feature>
<reference evidence="9 10" key="1">
    <citation type="journal article" date="2014" name="Genome Biol. Evol.">
        <title>The genome of the myxosporean Thelohanellus kitauei shows adaptations to nutrient acquisition within its fish host.</title>
        <authorList>
            <person name="Yang Y."/>
            <person name="Xiong J."/>
            <person name="Zhou Z."/>
            <person name="Huo F."/>
            <person name="Miao W."/>
            <person name="Ran C."/>
            <person name="Liu Y."/>
            <person name="Zhang J."/>
            <person name="Feng J."/>
            <person name="Wang M."/>
            <person name="Wang M."/>
            <person name="Wang L."/>
            <person name="Yao B."/>
        </authorList>
    </citation>
    <scope>NUCLEOTIDE SEQUENCE [LARGE SCALE GENOMIC DNA]</scope>
    <source>
        <strain evidence="9">Wuqing</strain>
    </source>
</reference>
<feature type="compositionally biased region" description="Basic residues" evidence="6">
    <location>
        <begin position="452"/>
        <end position="462"/>
    </location>
</feature>
<dbReference type="GO" id="GO:0043023">
    <property type="term" value="F:ribosomal large subunit binding"/>
    <property type="evidence" value="ECO:0007669"/>
    <property type="project" value="TreeGrafter"/>
</dbReference>
<evidence type="ECO:0000259" key="8">
    <source>
        <dbReference type="Pfam" id="PF11923"/>
    </source>
</evidence>
<feature type="compositionally biased region" description="Basic and acidic residues" evidence="6">
    <location>
        <begin position="499"/>
        <end position="510"/>
    </location>
</feature>
<dbReference type="GO" id="GO:0072344">
    <property type="term" value="P:rescue of stalled ribosome"/>
    <property type="evidence" value="ECO:0007669"/>
    <property type="project" value="TreeGrafter"/>
</dbReference>